<dbReference type="RefSeq" id="WP_091591437.1">
    <property type="nucleotide sequence ID" value="NZ_JBHRWG010000004.1"/>
</dbReference>
<dbReference type="STRING" id="307121.GA0070620_3084"/>
<accession>A0A1C3N4P5</accession>
<evidence type="ECO:0000313" key="3">
    <source>
        <dbReference type="Proteomes" id="UP000199393"/>
    </source>
</evidence>
<dbReference type="EMBL" id="LT598496">
    <property type="protein sequence ID" value="SBV27560.1"/>
    <property type="molecule type" value="Genomic_DNA"/>
</dbReference>
<feature type="compositionally biased region" description="Basic and acidic residues" evidence="1">
    <location>
        <begin position="91"/>
        <end position="104"/>
    </location>
</feature>
<name>A0A1C3N4P5_9ACTN</name>
<reference evidence="3" key="1">
    <citation type="submission" date="2016-06" db="EMBL/GenBank/DDBJ databases">
        <authorList>
            <person name="Varghese N."/>
        </authorList>
    </citation>
    <scope>NUCLEOTIDE SEQUENCE [LARGE SCALE GENOMIC DNA]</scope>
    <source>
        <strain evidence="3">DSM 45344</strain>
    </source>
</reference>
<protein>
    <submittedName>
        <fullName evidence="2">Uncharacterized protein</fullName>
    </submittedName>
</protein>
<evidence type="ECO:0000313" key="2">
    <source>
        <dbReference type="EMBL" id="SBV27560.1"/>
    </source>
</evidence>
<evidence type="ECO:0000256" key="1">
    <source>
        <dbReference type="SAM" id="MobiDB-lite"/>
    </source>
</evidence>
<dbReference type="Proteomes" id="UP000199393">
    <property type="component" value="Chromosome I"/>
</dbReference>
<feature type="region of interest" description="Disordered" evidence="1">
    <location>
        <begin position="65"/>
        <end position="119"/>
    </location>
</feature>
<organism evidence="2 3">
    <name type="scientific">Micromonospora krabiensis</name>
    <dbReference type="NCBI Taxonomy" id="307121"/>
    <lineage>
        <taxon>Bacteria</taxon>
        <taxon>Bacillati</taxon>
        <taxon>Actinomycetota</taxon>
        <taxon>Actinomycetes</taxon>
        <taxon>Micromonosporales</taxon>
        <taxon>Micromonosporaceae</taxon>
        <taxon>Micromonospora</taxon>
    </lineage>
</organism>
<proteinExistence type="predicted"/>
<gene>
    <name evidence="2" type="ORF">GA0070620_3084</name>
</gene>
<dbReference type="AlphaFoldDB" id="A0A1C3N4P5"/>
<keyword evidence="3" id="KW-1185">Reference proteome</keyword>
<sequence length="119" mass="12556">MKAFKVTAPYVTLRVNNDLGQEVVLGFHQGATLPGGVNQEDLDRHVRKGMVAEEGSREAELLAVPAGTPVPGEPPNVPVTEASGATPGTADRARRVQEASEDGRRARRSGQRSGDEAKG</sequence>